<accession>A0ABU9E5E3</accession>
<dbReference type="PANTHER" id="PTHR11803:SF58">
    <property type="entry name" value="PROTEIN HMF1-RELATED"/>
    <property type="match status" value="1"/>
</dbReference>
<dbReference type="Gene3D" id="3.30.1330.40">
    <property type="entry name" value="RutC-like"/>
    <property type="match status" value="1"/>
</dbReference>
<organism evidence="2 3">
    <name type="scientific">Gaopeijia maritima</name>
    <dbReference type="NCBI Taxonomy" id="3119007"/>
    <lineage>
        <taxon>Bacteria</taxon>
        <taxon>Pseudomonadati</taxon>
        <taxon>Gemmatimonadota</taxon>
        <taxon>Longimicrobiia</taxon>
        <taxon>Gaopeijiales</taxon>
        <taxon>Gaopeijiaceae</taxon>
        <taxon>Gaopeijia</taxon>
    </lineage>
</organism>
<dbReference type="EC" id="3.5.-.-" evidence="2"/>
<comment type="caution">
    <text evidence="2">The sequence shown here is derived from an EMBL/GenBank/DDBJ whole genome shotgun (WGS) entry which is preliminary data.</text>
</comment>
<name>A0ABU9E5E3_9BACT</name>
<dbReference type="CDD" id="cd00448">
    <property type="entry name" value="YjgF_YER057c_UK114_family"/>
    <property type="match status" value="1"/>
</dbReference>
<evidence type="ECO:0000313" key="2">
    <source>
        <dbReference type="EMBL" id="MEK9499964.1"/>
    </source>
</evidence>
<dbReference type="InterPro" id="IPR035959">
    <property type="entry name" value="RutC-like_sf"/>
</dbReference>
<gene>
    <name evidence="2" type="ORF">WI372_03070</name>
</gene>
<dbReference type="RefSeq" id="WP_405277853.1">
    <property type="nucleotide sequence ID" value="NZ_JBBHLI010000001.1"/>
</dbReference>
<dbReference type="InterPro" id="IPR006175">
    <property type="entry name" value="YjgF/YER057c/UK114"/>
</dbReference>
<keyword evidence="2" id="KW-0378">Hydrolase</keyword>
<evidence type="ECO:0000313" key="3">
    <source>
        <dbReference type="Proteomes" id="UP001484239"/>
    </source>
</evidence>
<dbReference type="PANTHER" id="PTHR11803">
    <property type="entry name" value="2-IMINOBUTANOATE/2-IMINOPROPANOATE DEAMINASE RIDA"/>
    <property type="match status" value="1"/>
</dbReference>
<proteinExistence type="inferred from homology"/>
<keyword evidence="3" id="KW-1185">Reference proteome</keyword>
<dbReference type="GO" id="GO:0016787">
    <property type="term" value="F:hydrolase activity"/>
    <property type="evidence" value="ECO:0007669"/>
    <property type="project" value="UniProtKB-KW"/>
</dbReference>
<dbReference type="Proteomes" id="UP001484239">
    <property type="component" value="Unassembled WGS sequence"/>
</dbReference>
<comment type="similarity">
    <text evidence="1">Belongs to the RutC family.</text>
</comment>
<sequence>MTENRDIRSVATSDAPTPAGHYSQAVVHAGAVWVAGQMPFDPANREAPLGDVEAQVRRTFANVEAVLIAAGSSLDRLLQVTIFVTDPELWGEINRVYADILGDHRPARAVIPCGPLKRGAVLEVTAVAAVAVG</sequence>
<dbReference type="EMBL" id="JBBHLI010000001">
    <property type="protein sequence ID" value="MEK9499964.1"/>
    <property type="molecule type" value="Genomic_DNA"/>
</dbReference>
<reference evidence="2 3" key="1">
    <citation type="submission" date="2024-02" db="EMBL/GenBank/DDBJ databases">
        <title>A novel Gemmatimonadota bacterium.</title>
        <authorList>
            <person name="Du Z.-J."/>
            <person name="Ye Y.-Q."/>
        </authorList>
    </citation>
    <scope>NUCLEOTIDE SEQUENCE [LARGE SCALE GENOMIC DNA]</scope>
    <source>
        <strain evidence="2 3">DH-20</strain>
    </source>
</reference>
<dbReference type="SUPFAM" id="SSF55298">
    <property type="entry name" value="YjgF-like"/>
    <property type="match status" value="1"/>
</dbReference>
<dbReference type="Pfam" id="PF01042">
    <property type="entry name" value="Ribonuc_L-PSP"/>
    <property type="match status" value="1"/>
</dbReference>
<evidence type="ECO:0000256" key="1">
    <source>
        <dbReference type="ARBA" id="ARBA00010552"/>
    </source>
</evidence>
<protein>
    <submittedName>
        <fullName evidence="2">RidA family protein</fullName>
        <ecNumber evidence="2">3.5.-.-</ecNumber>
    </submittedName>
</protein>